<accession>A0A1E1K2T7</accession>
<evidence type="ECO:0000313" key="3">
    <source>
        <dbReference type="Proteomes" id="UP000178912"/>
    </source>
</evidence>
<dbReference type="Pfam" id="PF00314">
    <property type="entry name" value="Thaumatin"/>
    <property type="match status" value="1"/>
</dbReference>
<sequence>MARLSIFIVYSMIGRLTLADVTFSFTNQCKTTIWPALHHGAPTQMKDPLPAGLSLKEGETHVALPLNIDNEPLDGEHQPMFSGRIWARQYCGSLDGTNCKVGNCDNSSCWDSSAANTTLAEFSIKSSQIYYDISLGEFVQSILYAGDRLIGQSNVARWLSVVFPSVKGLALVNLVAKINLICHLHAQPRIHGLKEHAQMPIAMHMMMQQQRNTVPQARKISILHFVLNEPIDSEVILRVCKYRLTKQQPAKHFTYARVNI</sequence>
<protein>
    <submittedName>
        <fullName evidence="2">Uncharacterized protein</fullName>
    </submittedName>
</protein>
<dbReference type="SUPFAM" id="SSF49870">
    <property type="entry name" value="Osmotin, thaumatin-like protein"/>
    <property type="match status" value="1"/>
</dbReference>
<dbReference type="EMBL" id="FJUX01000012">
    <property type="protein sequence ID" value="CZS92437.1"/>
    <property type="molecule type" value="Genomic_DNA"/>
</dbReference>
<keyword evidence="3" id="KW-1185">Reference proteome</keyword>
<name>A0A1E1K2T7_9HELO</name>
<dbReference type="PANTHER" id="PTHR31048">
    <property type="entry name" value="OS03G0233200 PROTEIN"/>
    <property type="match status" value="1"/>
</dbReference>
<dbReference type="Gene3D" id="2.60.110.10">
    <property type="entry name" value="Thaumatin"/>
    <property type="match status" value="1"/>
</dbReference>
<organism evidence="2 3">
    <name type="scientific">Rhynchosporium agropyri</name>
    <dbReference type="NCBI Taxonomy" id="914238"/>
    <lineage>
        <taxon>Eukaryota</taxon>
        <taxon>Fungi</taxon>
        <taxon>Dikarya</taxon>
        <taxon>Ascomycota</taxon>
        <taxon>Pezizomycotina</taxon>
        <taxon>Leotiomycetes</taxon>
        <taxon>Helotiales</taxon>
        <taxon>Ploettnerulaceae</taxon>
        <taxon>Rhynchosporium</taxon>
    </lineage>
</organism>
<keyword evidence="1" id="KW-0732">Signal</keyword>
<evidence type="ECO:0000313" key="2">
    <source>
        <dbReference type="EMBL" id="CZS92437.1"/>
    </source>
</evidence>
<dbReference type="Proteomes" id="UP000178912">
    <property type="component" value="Unassembled WGS sequence"/>
</dbReference>
<dbReference type="OrthoDB" id="4964903at2759"/>
<evidence type="ECO:0000256" key="1">
    <source>
        <dbReference type="SAM" id="SignalP"/>
    </source>
</evidence>
<reference evidence="3" key="1">
    <citation type="submission" date="2016-03" db="EMBL/GenBank/DDBJ databases">
        <authorList>
            <person name="Guldener U."/>
        </authorList>
    </citation>
    <scope>NUCLEOTIDE SEQUENCE [LARGE SCALE GENOMIC DNA]</scope>
    <source>
        <strain evidence="3">04CH-RAC-A.6.1</strain>
    </source>
</reference>
<feature type="signal peptide" evidence="1">
    <location>
        <begin position="1"/>
        <end position="19"/>
    </location>
</feature>
<feature type="chain" id="PRO_5009445516" evidence="1">
    <location>
        <begin position="20"/>
        <end position="260"/>
    </location>
</feature>
<dbReference type="AlphaFoldDB" id="A0A1E1K2T7"/>
<dbReference type="InterPro" id="IPR037176">
    <property type="entry name" value="Osmotin/thaumatin-like_sf"/>
</dbReference>
<dbReference type="InterPro" id="IPR001938">
    <property type="entry name" value="Thaumatin"/>
</dbReference>
<gene>
    <name evidence="2" type="ORF">RAG0_02955</name>
</gene>
<proteinExistence type="predicted"/>